<gene>
    <name evidence="2" type="ORF">EMK97_16215</name>
</gene>
<dbReference type="AlphaFoldDB" id="A0A4V0ZGM9"/>
<reference evidence="2 3" key="1">
    <citation type="submission" date="2018-12" db="EMBL/GenBank/DDBJ databases">
        <title>Complete genome of Litorilituus sediminis.</title>
        <authorList>
            <person name="Liu A."/>
            <person name="Rong J."/>
        </authorList>
    </citation>
    <scope>NUCLEOTIDE SEQUENCE [LARGE SCALE GENOMIC DNA]</scope>
    <source>
        <strain evidence="2 3">JCM 17549</strain>
    </source>
</reference>
<keyword evidence="1" id="KW-1133">Transmembrane helix</keyword>
<evidence type="ECO:0000313" key="2">
    <source>
        <dbReference type="EMBL" id="QBG37860.1"/>
    </source>
</evidence>
<sequence length="84" mass="9476">MHSPYKLATLFAVFGMLIGIAAFMFNYYLIPVTLPGYEILLAPAMLALSFFSEETYFTPKMIILLSGQFVGYFIVAFTFLAIKK</sequence>
<dbReference type="KEGG" id="lsd:EMK97_16215"/>
<dbReference type="EMBL" id="CP034759">
    <property type="protein sequence ID" value="QBG37860.1"/>
    <property type="molecule type" value="Genomic_DNA"/>
</dbReference>
<keyword evidence="1" id="KW-0812">Transmembrane</keyword>
<evidence type="ECO:0000313" key="3">
    <source>
        <dbReference type="Proteomes" id="UP000290244"/>
    </source>
</evidence>
<proteinExistence type="predicted"/>
<feature type="transmembrane region" description="Helical" evidence="1">
    <location>
        <begin position="34"/>
        <end position="51"/>
    </location>
</feature>
<organism evidence="2 3">
    <name type="scientific">Litorilituus sediminis</name>
    <dbReference type="NCBI Taxonomy" id="718192"/>
    <lineage>
        <taxon>Bacteria</taxon>
        <taxon>Pseudomonadati</taxon>
        <taxon>Pseudomonadota</taxon>
        <taxon>Gammaproteobacteria</taxon>
        <taxon>Alteromonadales</taxon>
        <taxon>Colwelliaceae</taxon>
        <taxon>Litorilituus</taxon>
    </lineage>
</organism>
<dbReference type="OrthoDB" id="6228243at2"/>
<protein>
    <submittedName>
        <fullName evidence="2">Uncharacterized protein</fullName>
    </submittedName>
</protein>
<name>A0A4V0ZGM9_9GAMM</name>
<keyword evidence="3" id="KW-1185">Reference proteome</keyword>
<dbReference type="Proteomes" id="UP000290244">
    <property type="component" value="Chromosome"/>
</dbReference>
<accession>A0A4V0ZGM9</accession>
<feature type="transmembrane region" description="Helical" evidence="1">
    <location>
        <begin position="63"/>
        <end position="82"/>
    </location>
</feature>
<evidence type="ECO:0000256" key="1">
    <source>
        <dbReference type="SAM" id="Phobius"/>
    </source>
</evidence>
<feature type="transmembrane region" description="Helical" evidence="1">
    <location>
        <begin position="7"/>
        <end position="28"/>
    </location>
</feature>
<keyword evidence="1" id="KW-0472">Membrane</keyword>